<dbReference type="Gene3D" id="1.25.40.390">
    <property type="match status" value="1"/>
</dbReference>
<protein>
    <submittedName>
        <fullName evidence="2">SusD/RagB family nutrient-binding outer membrane lipoprotein</fullName>
    </submittedName>
</protein>
<organism evidence="2 3">
    <name type="scientific">Sphingobacterium phlebotomi</name>
    <dbReference type="NCBI Taxonomy" id="2605433"/>
    <lineage>
        <taxon>Bacteria</taxon>
        <taxon>Pseudomonadati</taxon>
        <taxon>Bacteroidota</taxon>
        <taxon>Sphingobacteriia</taxon>
        <taxon>Sphingobacteriales</taxon>
        <taxon>Sphingobacteriaceae</taxon>
        <taxon>Sphingobacterium</taxon>
    </lineage>
</organism>
<gene>
    <name evidence="2" type="ORF">FXV77_06035</name>
</gene>
<dbReference type="AlphaFoldDB" id="A0A5D4HA86"/>
<feature type="signal peptide" evidence="1">
    <location>
        <begin position="1"/>
        <end position="25"/>
    </location>
</feature>
<accession>A0A5D4HA86</accession>
<keyword evidence="3" id="KW-1185">Reference proteome</keyword>
<name>A0A5D4HA86_9SPHI</name>
<feature type="chain" id="PRO_5023128303" evidence="1">
    <location>
        <begin position="26"/>
        <end position="484"/>
    </location>
</feature>
<dbReference type="RefSeq" id="WP_148918297.1">
    <property type="nucleotide sequence ID" value="NZ_VTAV01000002.1"/>
</dbReference>
<dbReference type="Proteomes" id="UP000322362">
    <property type="component" value="Unassembled WGS sequence"/>
</dbReference>
<keyword evidence="1" id="KW-0732">Signal</keyword>
<dbReference type="EMBL" id="VTAV01000002">
    <property type="protein sequence ID" value="TYR37558.1"/>
    <property type="molecule type" value="Genomic_DNA"/>
</dbReference>
<sequence length="484" mass="54147">MRFITKRIGCSFIIGALLLSNTSCNDYLDINKSPLTATEIDPSLVFGYAVTAWDANKNSGDGWLPVGLMAQNLASGGNFGWGRENVYDISVYSLGNTWKTYYSTGGNNLMQAIKIAESADPVQNNAAAQSKIVLAQFIYEATALYGDVPFSEAWNPEEFPYPKYDNQKDVLYGIVRLLDEAIAQIEEDNVLKIKDYDIYYNGEMSQWKKLANSIKFKVFMLMVDAEPTVAEQIGQLLSADNMISSTADSWIHKYYERENNENPKFRLLKDFNSGVNNWFFANTNVLNYMHINDPRIPLYFDAGEAANGEFIAVGTNLDASEETATISAKLYRADAPSVILSYHELLLLQAEAYARGLGVTQDLTKADELYKEGVKQACIFYGASVSDATSFVSEDLESLVSTTNPLNEIHIQQWIDFMDRPQDAFIQWRRSGPEGQEVPILSLPSGAPAGPLIRRWTLSPDETAANPNIPNPQPRYSDKMWFDL</sequence>
<evidence type="ECO:0000313" key="2">
    <source>
        <dbReference type="EMBL" id="TYR37558.1"/>
    </source>
</evidence>
<dbReference type="Pfam" id="PF12771">
    <property type="entry name" value="SusD-like_2"/>
    <property type="match status" value="1"/>
</dbReference>
<keyword evidence="2" id="KW-0449">Lipoprotein</keyword>
<comment type="caution">
    <text evidence="2">The sequence shown here is derived from an EMBL/GenBank/DDBJ whole genome shotgun (WGS) entry which is preliminary data.</text>
</comment>
<proteinExistence type="predicted"/>
<dbReference type="InterPro" id="IPR011990">
    <property type="entry name" value="TPR-like_helical_dom_sf"/>
</dbReference>
<dbReference type="InterPro" id="IPR041662">
    <property type="entry name" value="SusD-like_2"/>
</dbReference>
<reference evidence="2 3" key="1">
    <citation type="submission" date="2019-08" db="EMBL/GenBank/DDBJ databases">
        <title>Phlebobacter frassis gen. nov. sp. nov., a new member of family Sphingobacteriaceae isolated from sand fly rearing media.</title>
        <authorList>
            <person name="Kakumanu M.L."/>
            <person name="Marayati B.F."/>
            <person name="Wada-Katsumata A."/>
            <person name="Wasserberg G."/>
            <person name="Schal C."/>
            <person name="Apperson C.S."/>
            <person name="Ponnusamy L."/>
        </authorList>
    </citation>
    <scope>NUCLEOTIDE SEQUENCE [LARGE SCALE GENOMIC DNA]</scope>
    <source>
        <strain evidence="2 3">SSI9</strain>
    </source>
</reference>
<dbReference type="SUPFAM" id="SSF48452">
    <property type="entry name" value="TPR-like"/>
    <property type="match status" value="1"/>
</dbReference>
<evidence type="ECO:0000313" key="3">
    <source>
        <dbReference type="Proteomes" id="UP000322362"/>
    </source>
</evidence>
<evidence type="ECO:0000256" key="1">
    <source>
        <dbReference type="SAM" id="SignalP"/>
    </source>
</evidence>